<name>A0A849HMB3_9MICO</name>
<feature type="compositionally biased region" description="Basic and acidic residues" evidence="3">
    <location>
        <begin position="1"/>
        <end position="19"/>
    </location>
</feature>
<evidence type="ECO:0000313" key="6">
    <source>
        <dbReference type="Proteomes" id="UP000588586"/>
    </source>
</evidence>
<dbReference type="Pfam" id="PF00440">
    <property type="entry name" value="TetR_N"/>
    <property type="match status" value="1"/>
</dbReference>
<dbReference type="SUPFAM" id="SSF46689">
    <property type="entry name" value="Homeodomain-like"/>
    <property type="match status" value="1"/>
</dbReference>
<dbReference type="Pfam" id="PF17918">
    <property type="entry name" value="TetR_C_15"/>
    <property type="match status" value="1"/>
</dbReference>
<evidence type="ECO:0000313" key="5">
    <source>
        <dbReference type="EMBL" id="NNM47803.1"/>
    </source>
</evidence>
<evidence type="ECO:0000256" key="3">
    <source>
        <dbReference type="SAM" id="MobiDB-lite"/>
    </source>
</evidence>
<dbReference type="RefSeq" id="WP_171244940.1">
    <property type="nucleotide sequence ID" value="NZ_JABEPQ010000005.1"/>
</dbReference>
<dbReference type="GO" id="GO:0000976">
    <property type="term" value="F:transcription cis-regulatory region binding"/>
    <property type="evidence" value="ECO:0007669"/>
    <property type="project" value="TreeGrafter"/>
</dbReference>
<feature type="DNA-binding region" description="H-T-H motif" evidence="2">
    <location>
        <begin position="46"/>
        <end position="65"/>
    </location>
</feature>
<keyword evidence="1 2" id="KW-0238">DNA-binding</keyword>
<feature type="region of interest" description="Disordered" evidence="3">
    <location>
        <begin position="1"/>
        <end position="20"/>
    </location>
</feature>
<organism evidence="5 6">
    <name type="scientific">Knoellia koreensis</name>
    <dbReference type="NCBI Taxonomy" id="2730921"/>
    <lineage>
        <taxon>Bacteria</taxon>
        <taxon>Bacillati</taxon>
        <taxon>Actinomycetota</taxon>
        <taxon>Actinomycetes</taxon>
        <taxon>Micrococcales</taxon>
        <taxon>Intrasporangiaceae</taxon>
        <taxon>Knoellia</taxon>
    </lineage>
</organism>
<reference evidence="5 6" key="1">
    <citation type="submission" date="2020-04" db="EMBL/GenBank/DDBJ databases">
        <title>Knoellia sp. isolate from air conditioner.</title>
        <authorList>
            <person name="Chea S."/>
            <person name="Kim D.-U."/>
        </authorList>
    </citation>
    <scope>NUCLEOTIDE SEQUENCE [LARGE SCALE GENOMIC DNA]</scope>
    <source>
        <strain evidence="5 6">DB2414S</strain>
    </source>
</reference>
<dbReference type="Proteomes" id="UP000588586">
    <property type="component" value="Unassembled WGS sequence"/>
</dbReference>
<dbReference type="InterPro" id="IPR041669">
    <property type="entry name" value="TetR_C_15"/>
</dbReference>
<proteinExistence type="predicted"/>
<accession>A0A849HMB3</accession>
<dbReference type="Gene3D" id="1.10.357.10">
    <property type="entry name" value="Tetracycline Repressor, domain 2"/>
    <property type="match status" value="1"/>
</dbReference>
<dbReference type="EMBL" id="JABEPQ010000005">
    <property type="protein sequence ID" value="NNM47803.1"/>
    <property type="molecule type" value="Genomic_DNA"/>
</dbReference>
<dbReference type="PANTHER" id="PTHR30055">
    <property type="entry name" value="HTH-TYPE TRANSCRIPTIONAL REGULATOR RUTR"/>
    <property type="match status" value="1"/>
</dbReference>
<evidence type="ECO:0000256" key="1">
    <source>
        <dbReference type="ARBA" id="ARBA00023125"/>
    </source>
</evidence>
<comment type="caution">
    <text evidence="5">The sequence shown here is derived from an EMBL/GenBank/DDBJ whole genome shotgun (WGS) entry which is preliminary data.</text>
</comment>
<keyword evidence="6" id="KW-1185">Reference proteome</keyword>
<gene>
    <name evidence="5" type="ORF">HJG52_17580</name>
</gene>
<feature type="domain" description="HTH tetR-type" evidence="4">
    <location>
        <begin position="24"/>
        <end position="83"/>
    </location>
</feature>
<dbReference type="InterPro" id="IPR036271">
    <property type="entry name" value="Tet_transcr_reg_TetR-rel_C_sf"/>
</dbReference>
<protein>
    <submittedName>
        <fullName evidence="5">TetR/AcrR family transcriptional regulator</fullName>
    </submittedName>
</protein>
<dbReference type="InterPro" id="IPR009057">
    <property type="entry name" value="Homeodomain-like_sf"/>
</dbReference>
<dbReference type="GO" id="GO:0003700">
    <property type="term" value="F:DNA-binding transcription factor activity"/>
    <property type="evidence" value="ECO:0007669"/>
    <property type="project" value="TreeGrafter"/>
</dbReference>
<evidence type="ECO:0000256" key="2">
    <source>
        <dbReference type="PROSITE-ProRule" id="PRU00335"/>
    </source>
</evidence>
<evidence type="ECO:0000259" key="4">
    <source>
        <dbReference type="PROSITE" id="PS50977"/>
    </source>
</evidence>
<dbReference type="PRINTS" id="PR00455">
    <property type="entry name" value="HTHTETR"/>
</dbReference>
<dbReference type="PROSITE" id="PS50977">
    <property type="entry name" value="HTH_TETR_2"/>
    <property type="match status" value="1"/>
</dbReference>
<dbReference type="AlphaFoldDB" id="A0A849HMB3"/>
<dbReference type="InterPro" id="IPR001647">
    <property type="entry name" value="HTH_TetR"/>
</dbReference>
<dbReference type="SUPFAM" id="SSF48498">
    <property type="entry name" value="Tetracyclin repressor-like, C-terminal domain"/>
    <property type="match status" value="1"/>
</dbReference>
<dbReference type="InterPro" id="IPR050109">
    <property type="entry name" value="HTH-type_TetR-like_transc_reg"/>
</dbReference>
<dbReference type="PANTHER" id="PTHR30055:SF160">
    <property type="entry name" value="TRANSCRIPTIONAL REGULATORY PROTEIN (PROBABLY ASNC-FAMILY)-RELATED"/>
    <property type="match status" value="1"/>
</dbReference>
<sequence length="224" mass="24808">MKDGSVKGDGKKDGRTERWRAHRAERRREFVDAAIEAIRRDGPRLGLDDVCRVAGVSKPVVYRHFKDKDDLFAAVVQQIATDVFLPRMAAELMAASAADDRGVLGSIIRGYIATVREERDLYRFVFSHNEIGGDGDVVSSVESTIAEGVTELLRVRAAEPSDDLEYAAFALVGMVQLATHRWLERPTISEERLVEMLTGLAWDGLAPRAAATPEPQLSCVKRKT</sequence>